<keyword evidence="1" id="KW-1133">Transmembrane helix</keyword>
<evidence type="ECO:0000313" key="3">
    <source>
        <dbReference type="Proteomes" id="UP000026915"/>
    </source>
</evidence>
<organism evidence="2 3">
    <name type="scientific">Theobroma cacao</name>
    <name type="common">Cacao</name>
    <name type="synonym">Cocoa</name>
    <dbReference type="NCBI Taxonomy" id="3641"/>
    <lineage>
        <taxon>Eukaryota</taxon>
        <taxon>Viridiplantae</taxon>
        <taxon>Streptophyta</taxon>
        <taxon>Embryophyta</taxon>
        <taxon>Tracheophyta</taxon>
        <taxon>Spermatophyta</taxon>
        <taxon>Magnoliopsida</taxon>
        <taxon>eudicotyledons</taxon>
        <taxon>Gunneridae</taxon>
        <taxon>Pentapetalae</taxon>
        <taxon>rosids</taxon>
        <taxon>malvids</taxon>
        <taxon>Malvales</taxon>
        <taxon>Malvaceae</taxon>
        <taxon>Byttnerioideae</taxon>
        <taxon>Theobroma</taxon>
    </lineage>
</organism>
<gene>
    <name evidence="2" type="ORF">TCM_025522</name>
</gene>
<accession>A0A061F6P0</accession>
<evidence type="ECO:0000313" key="2">
    <source>
        <dbReference type="EMBL" id="EOY10149.1"/>
    </source>
</evidence>
<keyword evidence="1" id="KW-0472">Membrane</keyword>
<keyword evidence="1" id="KW-0812">Transmembrane</keyword>
<dbReference type="Gramene" id="EOY10149">
    <property type="protein sequence ID" value="EOY10149"/>
    <property type="gene ID" value="TCM_025522"/>
</dbReference>
<feature type="transmembrane region" description="Helical" evidence="1">
    <location>
        <begin position="6"/>
        <end position="25"/>
    </location>
</feature>
<evidence type="ECO:0000256" key="1">
    <source>
        <dbReference type="SAM" id="Phobius"/>
    </source>
</evidence>
<sequence length="103" mass="11227">MSWEPVLLSFIILTITLASISIQIVGKLCALHKLNPLSIASNSALRELWGPKCSEKPKGSSPVWSRATPLPVASWPYLELPSTFSFVSLNHGFIHLIICGGLE</sequence>
<reference evidence="2 3" key="1">
    <citation type="journal article" date="2013" name="Genome Biol.">
        <title>The genome sequence of the most widely cultivated cacao type and its use to identify candidate genes regulating pod color.</title>
        <authorList>
            <person name="Motamayor J.C."/>
            <person name="Mockaitis K."/>
            <person name="Schmutz J."/>
            <person name="Haiminen N."/>
            <person name="Iii D.L."/>
            <person name="Cornejo O."/>
            <person name="Findley S.D."/>
            <person name="Zheng P."/>
            <person name="Utro F."/>
            <person name="Royaert S."/>
            <person name="Saski C."/>
            <person name="Jenkins J."/>
            <person name="Podicheti R."/>
            <person name="Zhao M."/>
            <person name="Scheffler B.E."/>
            <person name="Stack J.C."/>
            <person name="Feltus F.A."/>
            <person name="Mustiga G.M."/>
            <person name="Amores F."/>
            <person name="Phillips W."/>
            <person name="Marelli J.P."/>
            <person name="May G.D."/>
            <person name="Shapiro H."/>
            <person name="Ma J."/>
            <person name="Bustamante C.D."/>
            <person name="Schnell R.J."/>
            <person name="Main D."/>
            <person name="Gilbert D."/>
            <person name="Parida L."/>
            <person name="Kuhn D.N."/>
        </authorList>
    </citation>
    <scope>NUCLEOTIDE SEQUENCE [LARGE SCALE GENOMIC DNA]</scope>
    <source>
        <strain evidence="3">cv. Matina 1-6</strain>
    </source>
</reference>
<dbReference type="HOGENOM" id="CLU_2268712_0_0_1"/>
<keyword evidence="3" id="KW-1185">Reference proteome</keyword>
<name>A0A061F6P0_THECC</name>
<dbReference type="Proteomes" id="UP000026915">
    <property type="component" value="Chromosome 5"/>
</dbReference>
<dbReference type="EMBL" id="CM001883">
    <property type="protein sequence ID" value="EOY10149.1"/>
    <property type="molecule type" value="Genomic_DNA"/>
</dbReference>
<protein>
    <submittedName>
        <fullName evidence="2">Uncharacterized protein</fullName>
    </submittedName>
</protein>
<proteinExistence type="predicted"/>
<dbReference type="InParanoid" id="A0A061F6P0"/>
<dbReference type="AlphaFoldDB" id="A0A061F6P0"/>